<feature type="transmembrane region" description="Helical" evidence="10">
    <location>
        <begin position="211"/>
        <end position="234"/>
    </location>
</feature>
<evidence type="ECO:0000256" key="8">
    <source>
        <dbReference type="ARBA" id="ARBA00023242"/>
    </source>
</evidence>
<keyword evidence="4 10" id="KW-0812">Transmembrane</keyword>
<dbReference type="FunFam" id="1.20.1420.30:FF:000011">
    <property type="entry name" value="Vacuolar calcium ion transporter"/>
    <property type="match status" value="1"/>
</dbReference>
<dbReference type="Pfam" id="PF11951">
    <property type="entry name" value="Fungal_trans_2"/>
    <property type="match status" value="1"/>
</dbReference>
<keyword evidence="13" id="KW-1185">Reference proteome</keyword>
<feature type="region of interest" description="Disordered" evidence="9">
    <location>
        <begin position="1"/>
        <end position="105"/>
    </location>
</feature>
<feature type="compositionally biased region" description="Low complexity" evidence="9">
    <location>
        <begin position="335"/>
        <end position="358"/>
    </location>
</feature>
<evidence type="ECO:0000256" key="6">
    <source>
        <dbReference type="ARBA" id="ARBA00023065"/>
    </source>
</evidence>
<dbReference type="CDD" id="cd00067">
    <property type="entry name" value="GAL4"/>
    <property type="match status" value="1"/>
</dbReference>
<dbReference type="InterPro" id="IPR004837">
    <property type="entry name" value="NaCa_Exmemb"/>
</dbReference>
<dbReference type="EMBL" id="JAAABM010000004">
    <property type="protein sequence ID" value="KAF7678080.1"/>
    <property type="molecule type" value="Genomic_DNA"/>
</dbReference>
<evidence type="ECO:0000256" key="7">
    <source>
        <dbReference type="ARBA" id="ARBA00023136"/>
    </source>
</evidence>
<dbReference type="GO" id="GO:0006874">
    <property type="term" value="P:intracellular calcium ion homeostasis"/>
    <property type="evidence" value="ECO:0007669"/>
    <property type="project" value="TreeGrafter"/>
</dbReference>
<feature type="transmembrane region" description="Helical" evidence="10">
    <location>
        <begin position="704"/>
        <end position="725"/>
    </location>
</feature>
<keyword evidence="7 10" id="KW-0472">Membrane</keyword>
<proteinExistence type="inferred from homology"/>
<feature type="region of interest" description="Disordered" evidence="9">
    <location>
        <begin position="448"/>
        <end position="491"/>
    </location>
</feature>
<dbReference type="GO" id="GO:0000329">
    <property type="term" value="C:fungal-type vacuole membrane"/>
    <property type="evidence" value="ECO:0007669"/>
    <property type="project" value="TreeGrafter"/>
</dbReference>
<feature type="transmembrane region" description="Helical" evidence="10">
    <location>
        <begin position="183"/>
        <end position="205"/>
    </location>
</feature>
<dbReference type="GO" id="GO:0000981">
    <property type="term" value="F:DNA-binding transcription factor activity, RNA polymerase II-specific"/>
    <property type="evidence" value="ECO:0007669"/>
    <property type="project" value="InterPro"/>
</dbReference>
<feature type="region of interest" description="Disordered" evidence="9">
    <location>
        <begin position="331"/>
        <end position="432"/>
    </location>
</feature>
<dbReference type="FunFam" id="1.20.1420.30:FF:000016">
    <property type="entry name" value="Membrane bound cation transporter"/>
    <property type="match status" value="1"/>
</dbReference>
<dbReference type="PANTHER" id="PTHR31503">
    <property type="entry name" value="VACUOLAR CALCIUM ION TRANSPORTER"/>
    <property type="match status" value="1"/>
</dbReference>
<gene>
    <name evidence="12" type="ORF">GT037_003461</name>
</gene>
<evidence type="ECO:0000259" key="11">
    <source>
        <dbReference type="Pfam" id="PF01699"/>
    </source>
</evidence>
<evidence type="ECO:0000256" key="1">
    <source>
        <dbReference type="ARBA" id="ARBA00004127"/>
    </source>
</evidence>
<reference evidence="12" key="1">
    <citation type="submission" date="2020-01" db="EMBL/GenBank/DDBJ databases">
        <authorList>
            <person name="Feng Z.H.Z."/>
        </authorList>
    </citation>
    <scope>NUCLEOTIDE SEQUENCE</scope>
    <source>
        <strain evidence="12">CBS107.38</strain>
    </source>
</reference>
<dbReference type="InterPro" id="IPR044880">
    <property type="entry name" value="NCX_ion-bd_dom_sf"/>
</dbReference>
<feature type="compositionally biased region" description="Polar residues" evidence="9">
    <location>
        <begin position="78"/>
        <end position="87"/>
    </location>
</feature>
<feature type="domain" description="Sodium/calcium exchanger membrane region" evidence="11">
    <location>
        <begin position="153"/>
        <end position="306"/>
    </location>
</feature>
<sequence length="1234" mass="133806">MGEPDDPSIRSFKSKAASALGLGRKKDTQTDVLPTHNPHTTAHPGLGGSNPPRSAPGTTNSDHSDHHEKPVAPDDNSTDVQHGSVNTAADGETPSAIGSEKRPFYSPTRVKNGTLRFITHTKNALTHSWINVLLVFVPLGIVVKLVDLKPEIVFSMNAIAIIPLAGLLAHATEVVAARVGDALGALLNVSFGNAVELILFIILLASDQIEVVQASLLGSILANLLLILGMAFLLGGLKYQEQVYNNTVTQMSGVMLALAVMSLLLPTAFHAAFEDNSIADHETLSVSRGTSVILLLVYGLYLLFQLKSHRYLYASTPQHIIDEESHPGVLAGAFDSSSSDSSSSSSSSDSDSSSNNSDGTMKKKAKRMVKRLRRKSSASSKDDGALSAMSSPSAELNQSPFETERTSSVVTANNAGPITSRRHSFDVMSGDEADNDQYVPVVRDFEAASHTSRSLTKKEKRKNKKSKKDRRDRNKIDTIPEKEVEPNDPTPKVTFAEEVQHDSAAPMNARKYNRPALPSLLSNNVFSNPQNLAPLGGPAPNIRMAAPRDNAALRAPLRRSKSLPEQIGRADSTGSAVKHPAVSPQAAMALNEDDEDEEAPDMSIKAAIFMLLISTGLVAVCADFMSDAIEPMVETSGISQAFIGLIILPIVGNAAEHVTAVTVAMKNKMDLSIGIAVGSSIQIAIFITPVIVILGWIMGKEMTLYFNIFETVALFVTVLVVNFLVLDGRSNYLEGSLLIAAYIIIALASFFYPDGCDASAIGDENRPVCGQCTKRGLECEGPKDLTWIDQSRTFEAKPTNTAQNAVVKIASPTELSLKAFEDDICLAYTRKTLLRGGPVEIACNMVESYGASIESDNPGLDLLRKGILTLSVTFFGSQHRQDYITKKGYSQYSEVLRQLNSHLSHPELQLTNETLLTALSCMLLEIFLPTGPKNFLKHQRGLDAIAMLRGPPKESDGTTATIFRGLRILSIVGSLAESRTSLYSREEWKQVPPVQASEAGYFQHHVFTILADCTRLIGRRNALLASKAIPASFEPLLVEVEAVLSALEALYPHWEVLNRNQLAGVTEQSDMAKTLGVANHVSATAYMLYNTAYICVLQIKDSLSPSPINVAWRNAAATSIAKCLELKEYEQREGAPQSNTIAYVAIRVAWQALGGFDSPEGRRLAHVVDSATNSVFQQPSLPSDESLFSRFVERMPVVLPDCTSYPNEQYDTWSEGPPGIIEFSMQQLVIHPRF</sequence>
<dbReference type="GO" id="GO:0012505">
    <property type="term" value="C:endomembrane system"/>
    <property type="evidence" value="ECO:0007669"/>
    <property type="project" value="UniProtKB-SubCell"/>
</dbReference>
<evidence type="ECO:0000256" key="5">
    <source>
        <dbReference type="ARBA" id="ARBA00022989"/>
    </source>
</evidence>
<feature type="compositionally biased region" description="Basic residues" evidence="9">
    <location>
        <begin position="458"/>
        <end position="468"/>
    </location>
</feature>
<feature type="transmembrane region" description="Helical" evidence="10">
    <location>
        <begin position="606"/>
        <end position="625"/>
    </location>
</feature>
<evidence type="ECO:0000313" key="12">
    <source>
        <dbReference type="EMBL" id="KAF7678080.1"/>
    </source>
</evidence>
<evidence type="ECO:0000256" key="4">
    <source>
        <dbReference type="ARBA" id="ARBA00022692"/>
    </source>
</evidence>
<feature type="compositionally biased region" description="Polar residues" evidence="9">
    <location>
        <begin position="389"/>
        <end position="417"/>
    </location>
</feature>
<evidence type="ECO:0000313" key="13">
    <source>
        <dbReference type="Proteomes" id="UP000596902"/>
    </source>
</evidence>
<dbReference type="GeneID" id="62201686"/>
<dbReference type="InterPro" id="IPR004713">
    <property type="entry name" value="CaH_exchang"/>
</dbReference>
<organism evidence="12 13">
    <name type="scientific">Alternaria burnsii</name>
    <dbReference type="NCBI Taxonomy" id="1187904"/>
    <lineage>
        <taxon>Eukaryota</taxon>
        <taxon>Fungi</taxon>
        <taxon>Dikarya</taxon>
        <taxon>Ascomycota</taxon>
        <taxon>Pezizomycotina</taxon>
        <taxon>Dothideomycetes</taxon>
        <taxon>Pleosporomycetidae</taxon>
        <taxon>Pleosporales</taxon>
        <taxon>Pleosporineae</taxon>
        <taxon>Pleosporaceae</taxon>
        <taxon>Alternaria</taxon>
        <taxon>Alternaria sect. Alternaria</taxon>
    </lineage>
</organism>
<dbReference type="InterPro" id="IPR021858">
    <property type="entry name" value="Fun_TF"/>
</dbReference>
<accession>A0A8H7EFM2</accession>
<keyword evidence="3" id="KW-0813">Transport</keyword>
<evidence type="ECO:0000256" key="2">
    <source>
        <dbReference type="ARBA" id="ARBA00008170"/>
    </source>
</evidence>
<dbReference type="Gene3D" id="1.20.1420.30">
    <property type="entry name" value="NCX, central ion-binding region"/>
    <property type="match status" value="2"/>
</dbReference>
<evidence type="ECO:0000256" key="3">
    <source>
        <dbReference type="ARBA" id="ARBA00022448"/>
    </source>
</evidence>
<dbReference type="GO" id="GO:0008270">
    <property type="term" value="F:zinc ion binding"/>
    <property type="evidence" value="ECO:0007669"/>
    <property type="project" value="InterPro"/>
</dbReference>
<name>A0A8H7EFM2_9PLEO</name>
<protein>
    <recommendedName>
        <fullName evidence="11">Sodium/calcium exchanger membrane region domain-containing protein</fullName>
    </recommendedName>
</protein>
<comment type="subcellular location">
    <subcellularLocation>
        <location evidence="1">Endomembrane system</location>
        <topology evidence="1">Multi-pass membrane protein</topology>
    </subcellularLocation>
</comment>
<feature type="transmembrane region" description="Helical" evidence="10">
    <location>
        <begin position="124"/>
        <end position="146"/>
    </location>
</feature>
<comment type="caution">
    <text evidence="12">The sequence shown here is derived from an EMBL/GenBank/DDBJ whole genome shotgun (WGS) entry which is preliminary data.</text>
</comment>
<feature type="transmembrane region" description="Helical" evidence="10">
    <location>
        <begin position="285"/>
        <end position="304"/>
    </location>
</feature>
<dbReference type="InterPro" id="IPR001138">
    <property type="entry name" value="Zn2Cys6_DnaBD"/>
</dbReference>
<feature type="domain" description="Sodium/calcium exchanger membrane region" evidence="11">
    <location>
        <begin position="607"/>
        <end position="750"/>
    </location>
</feature>
<comment type="similarity">
    <text evidence="2">Belongs to the Ca(2+):cation antiporter (CaCA) (TC 2.A.19) family.</text>
</comment>
<feature type="compositionally biased region" description="Basic and acidic residues" evidence="9">
    <location>
        <begin position="62"/>
        <end position="72"/>
    </location>
</feature>
<keyword evidence="5 10" id="KW-1133">Transmembrane helix</keyword>
<keyword evidence="6" id="KW-0406">Ion transport</keyword>
<dbReference type="PANTHER" id="PTHR31503:SF18">
    <property type="entry name" value="CA(2+)_H(+) EXCHANGER, PUTATIVE (EUROFUNG)-RELATED"/>
    <property type="match status" value="1"/>
</dbReference>
<feature type="transmembrane region" description="Helical" evidence="10">
    <location>
        <begin position="637"/>
        <end position="655"/>
    </location>
</feature>
<dbReference type="AlphaFoldDB" id="A0A8H7EFM2"/>
<feature type="transmembrane region" description="Helical" evidence="10">
    <location>
        <begin position="675"/>
        <end position="698"/>
    </location>
</feature>
<feature type="transmembrane region" description="Helical" evidence="10">
    <location>
        <begin position="732"/>
        <end position="752"/>
    </location>
</feature>
<dbReference type="RefSeq" id="XP_038788215.1">
    <property type="nucleotide sequence ID" value="XM_038928508.1"/>
</dbReference>
<dbReference type="GO" id="GO:0015369">
    <property type="term" value="F:calcium:proton antiporter activity"/>
    <property type="evidence" value="ECO:0007669"/>
    <property type="project" value="UniProtKB-ARBA"/>
</dbReference>
<evidence type="ECO:0000256" key="10">
    <source>
        <dbReference type="SAM" id="Phobius"/>
    </source>
</evidence>
<feature type="compositionally biased region" description="Basic residues" evidence="9">
    <location>
        <begin position="362"/>
        <end position="376"/>
    </location>
</feature>
<dbReference type="Pfam" id="PF01699">
    <property type="entry name" value="Na_Ca_ex"/>
    <property type="match status" value="2"/>
</dbReference>
<dbReference type="Proteomes" id="UP000596902">
    <property type="component" value="Unassembled WGS sequence"/>
</dbReference>
<evidence type="ECO:0000256" key="9">
    <source>
        <dbReference type="SAM" id="MobiDB-lite"/>
    </source>
</evidence>
<keyword evidence="8" id="KW-0539">Nucleus</keyword>
<feature type="compositionally biased region" description="Basic and acidic residues" evidence="9">
    <location>
        <begin position="469"/>
        <end position="485"/>
    </location>
</feature>
<feature type="transmembrane region" description="Helical" evidence="10">
    <location>
        <begin position="152"/>
        <end position="171"/>
    </location>
</feature>
<feature type="transmembrane region" description="Helical" evidence="10">
    <location>
        <begin position="254"/>
        <end position="273"/>
    </location>
</feature>
<reference evidence="12" key="2">
    <citation type="submission" date="2020-08" db="EMBL/GenBank/DDBJ databases">
        <title>Draft Genome Sequence of Cumin Blight Pathogen Alternaria burnsii.</title>
        <authorList>
            <person name="Feng Z."/>
        </authorList>
    </citation>
    <scope>NUCLEOTIDE SEQUENCE</scope>
    <source>
        <strain evidence="12">CBS107.38</strain>
    </source>
</reference>